<accession>A0ABC8S9T1</accession>
<dbReference type="GO" id="GO:0008270">
    <property type="term" value="F:zinc ion binding"/>
    <property type="evidence" value="ECO:0007669"/>
    <property type="project" value="UniProtKB-KW"/>
</dbReference>
<evidence type="ECO:0000313" key="5">
    <source>
        <dbReference type="EMBL" id="CAK9139594.1"/>
    </source>
</evidence>
<keyword evidence="3" id="KW-0862">Zinc</keyword>
<organism evidence="6 7">
    <name type="scientific">Ilex paraguariensis</name>
    <name type="common">yerba mate</name>
    <dbReference type="NCBI Taxonomy" id="185542"/>
    <lineage>
        <taxon>Eukaryota</taxon>
        <taxon>Viridiplantae</taxon>
        <taxon>Streptophyta</taxon>
        <taxon>Embryophyta</taxon>
        <taxon>Tracheophyta</taxon>
        <taxon>Spermatophyta</taxon>
        <taxon>Magnoliopsida</taxon>
        <taxon>eudicotyledons</taxon>
        <taxon>Gunneridae</taxon>
        <taxon>Pentapetalae</taxon>
        <taxon>asterids</taxon>
        <taxon>campanulids</taxon>
        <taxon>Aquifoliales</taxon>
        <taxon>Aquifoliaceae</taxon>
        <taxon>Ilex</taxon>
    </lineage>
</organism>
<sequence length="280" mass="32349">MAIQAQFHTENLGFPSSSPQDWMDNGCGFNDLYVNLHQQQKQHHHQIQNQPLQYLQQRNHSLLPKNYSNDNQAMGFPQTLAAQFEKQRQEIDFFISLQNEKLRLALQAQRKQQIQSLLKKYESKIQFLLGEKDEEMAKAVNRTLELENFLNGMEVENQTWQRLARENEAMVMSLNTTIEQLRQSACLSSNGVEDAESCCDMIENRGDTTEEESEKRGNEHEQDNAEQGTRKMMCKNCNSRNSCIIFLPCRHLCTCKDCEAFFHSCPVCGMVKKAGIEALF</sequence>
<dbReference type="Gene3D" id="1.10.8.10">
    <property type="entry name" value="DNA helicase RuvA subunit, C-terminal domain"/>
    <property type="match status" value="1"/>
</dbReference>
<keyword evidence="2" id="KW-0863">Zinc-finger</keyword>
<name>A0ABC8S9T1_9AQUA</name>
<evidence type="ECO:0000313" key="6">
    <source>
        <dbReference type="EMBL" id="CAK9153981.1"/>
    </source>
</evidence>
<keyword evidence="4" id="KW-0175">Coiled coil</keyword>
<comment type="caution">
    <text evidence="6">The sequence shown here is derived from an EMBL/GenBank/DDBJ whole genome shotgun (WGS) entry which is preliminary data.</text>
</comment>
<dbReference type="AlphaFoldDB" id="A0ABC8S9T1"/>
<evidence type="ECO:0000256" key="4">
    <source>
        <dbReference type="SAM" id="Coils"/>
    </source>
</evidence>
<gene>
    <name evidence="6" type="ORF">ILEXP_LOCUS22282</name>
    <name evidence="5" type="ORF">ILEXP_LOCUS6986</name>
</gene>
<dbReference type="PANTHER" id="PTHR42647:SF22">
    <property type="entry name" value="BOI-RELATED E3 UBIQUITIN-PROTEIN LIGASE 2-RELATED"/>
    <property type="match status" value="1"/>
</dbReference>
<protein>
    <recommendedName>
        <fullName evidence="8">BOI-related E3 ubiquitin-protein ligase 3</fullName>
    </recommendedName>
</protein>
<dbReference type="FunFam" id="3.30.40.10:FF:000239">
    <property type="entry name" value="probable BOI-related E3 ubiquitin-protein ligase 2"/>
    <property type="match status" value="1"/>
</dbReference>
<dbReference type="Gene3D" id="1.10.1170.10">
    <property type="entry name" value="Inhibitor Of Apoptosis Protein (2mihbC-IAP-1), Chain A"/>
    <property type="match status" value="1"/>
</dbReference>
<evidence type="ECO:0000256" key="3">
    <source>
        <dbReference type="ARBA" id="ARBA00022833"/>
    </source>
</evidence>
<proteinExistence type="predicted"/>
<dbReference type="Gene3D" id="1.10.533.10">
    <property type="entry name" value="Death Domain, Fas"/>
    <property type="match status" value="1"/>
</dbReference>
<dbReference type="Pfam" id="PF13920">
    <property type="entry name" value="zf-C3HC4_3"/>
    <property type="match status" value="1"/>
</dbReference>
<dbReference type="PIRSF" id="PIRSF036836">
    <property type="entry name" value="RNase_bind_SBP1"/>
    <property type="match status" value="1"/>
</dbReference>
<dbReference type="PANTHER" id="PTHR42647">
    <property type="entry name" value="SBP (S-RIBONUCLEASE BINDING PROTEIN) FAMILY PROTEIN"/>
    <property type="match status" value="1"/>
</dbReference>
<dbReference type="FunFam" id="1.10.1170.10:FF:000002">
    <property type="entry name" value="Baculoviral IAP repeat containing 7"/>
    <property type="match status" value="1"/>
</dbReference>
<dbReference type="Proteomes" id="UP001642360">
    <property type="component" value="Unassembled WGS sequence"/>
</dbReference>
<feature type="coiled-coil region" evidence="4">
    <location>
        <begin position="111"/>
        <end position="138"/>
    </location>
</feature>
<evidence type="ECO:0008006" key="8">
    <source>
        <dbReference type="Google" id="ProtNLM"/>
    </source>
</evidence>
<keyword evidence="7" id="KW-1185">Reference proteome</keyword>
<evidence type="ECO:0000256" key="1">
    <source>
        <dbReference type="ARBA" id="ARBA00022723"/>
    </source>
</evidence>
<dbReference type="InterPro" id="IPR011029">
    <property type="entry name" value="DEATH-like_dom_sf"/>
</dbReference>
<reference evidence="6 7" key="1">
    <citation type="submission" date="2024-02" db="EMBL/GenBank/DDBJ databases">
        <authorList>
            <person name="Vignale AGUSTIN F."/>
            <person name="Sosa J E."/>
            <person name="Modenutti C."/>
        </authorList>
    </citation>
    <scope>NUCLEOTIDE SEQUENCE [LARGE SCALE GENOMIC DNA]</scope>
</reference>
<evidence type="ECO:0000256" key="2">
    <source>
        <dbReference type="ARBA" id="ARBA00022771"/>
    </source>
</evidence>
<dbReference type="EMBL" id="CAUOFW020002469">
    <property type="protein sequence ID" value="CAK9153981.1"/>
    <property type="molecule type" value="Genomic_DNA"/>
</dbReference>
<evidence type="ECO:0000313" key="7">
    <source>
        <dbReference type="Proteomes" id="UP001642360"/>
    </source>
</evidence>
<dbReference type="EMBL" id="CAUOFW020000973">
    <property type="protein sequence ID" value="CAK9139594.1"/>
    <property type="molecule type" value="Genomic_DNA"/>
</dbReference>
<keyword evidence="1" id="KW-0479">Metal-binding</keyword>